<accession>A0A834TSV3</accession>
<dbReference type="Proteomes" id="UP000634136">
    <property type="component" value="Unassembled WGS sequence"/>
</dbReference>
<feature type="compositionally biased region" description="Basic and acidic residues" evidence="1">
    <location>
        <begin position="54"/>
        <end position="64"/>
    </location>
</feature>
<keyword evidence="3" id="KW-1185">Reference proteome</keyword>
<sequence length="70" mass="7758">MYGGRKNPNLLVFEAGSDVSQLLVDPEPFLLFVLTIADVTDEDGETSHPRQGHVRVDPAGERNPLRLSNR</sequence>
<reference evidence="2" key="1">
    <citation type="submission" date="2020-09" db="EMBL/GenBank/DDBJ databases">
        <title>Genome-Enabled Discovery of Anthraquinone Biosynthesis in Senna tora.</title>
        <authorList>
            <person name="Kang S.-H."/>
            <person name="Pandey R.P."/>
            <person name="Lee C.-M."/>
            <person name="Sim J.-S."/>
            <person name="Jeong J.-T."/>
            <person name="Choi B.-S."/>
            <person name="Jung M."/>
            <person name="Ginzburg D."/>
            <person name="Zhao K."/>
            <person name="Won S.Y."/>
            <person name="Oh T.-J."/>
            <person name="Yu Y."/>
            <person name="Kim N.-H."/>
            <person name="Lee O.R."/>
            <person name="Lee T.-H."/>
            <person name="Bashyal P."/>
            <person name="Kim T.-S."/>
            <person name="Lee W.-H."/>
            <person name="Kawkins C."/>
            <person name="Kim C.-K."/>
            <person name="Kim J.S."/>
            <person name="Ahn B.O."/>
            <person name="Rhee S.Y."/>
            <person name="Sohng J.K."/>
        </authorList>
    </citation>
    <scope>NUCLEOTIDE SEQUENCE</scope>
    <source>
        <tissue evidence="2">Leaf</tissue>
    </source>
</reference>
<organism evidence="2 3">
    <name type="scientific">Senna tora</name>
    <dbReference type="NCBI Taxonomy" id="362788"/>
    <lineage>
        <taxon>Eukaryota</taxon>
        <taxon>Viridiplantae</taxon>
        <taxon>Streptophyta</taxon>
        <taxon>Embryophyta</taxon>
        <taxon>Tracheophyta</taxon>
        <taxon>Spermatophyta</taxon>
        <taxon>Magnoliopsida</taxon>
        <taxon>eudicotyledons</taxon>
        <taxon>Gunneridae</taxon>
        <taxon>Pentapetalae</taxon>
        <taxon>rosids</taxon>
        <taxon>fabids</taxon>
        <taxon>Fabales</taxon>
        <taxon>Fabaceae</taxon>
        <taxon>Caesalpinioideae</taxon>
        <taxon>Cassia clade</taxon>
        <taxon>Senna</taxon>
    </lineage>
</organism>
<evidence type="ECO:0000313" key="2">
    <source>
        <dbReference type="EMBL" id="KAF7823289.1"/>
    </source>
</evidence>
<comment type="caution">
    <text evidence="2">The sequence shown here is derived from an EMBL/GenBank/DDBJ whole genome shotgun (WGS) entry which is preliminary data.</text>
</comment>
<protein>
    <submittedName>
        <fullName evidence="2">AP-2 complex subunit alpha-2</fullName>
    </submittedName>
</protein>
<proteinExistence type="predicted"/>
<evidence type="ECO:0000313" key="3">
    <source>
        <dbReference type="Proteomes" id="UP000634136"/>
    </source>
</evidence>
<gene>
    <name evidence="2" type="ORF">G2W53_021433</name>
</gene>
<name>A0A834TSV3_9FABA</name>
<evidence type="ECO:0000256" key="1">
    <source>
        <dbReference type="SAM" id="MobiDB-lite"/>
    </source>
</evidence>
<feature type="region of interest" description="Disordered" evidence="1">
    <location>
        <begin position="41"/>
        <end position="70"/>
    </location>
</feature>
<dbReference type="AlphaFoldDB" id="A0A834TSV3"/>
<dbReference type="EMBL" id="JAAIUW010000007">
    <property type="protein sequence ID" value="KAF7823289.1"/>
    <property type="molecule type" value="Genomic_DNA"/>
</dbReference>